<dbReference type="Pfam" id="PF09413">
    <property type="entry name" value="DUF2007"/>
    <property type="match status" value="1"/>
</dbReference>
<accession>D5RQG2</accession>
<organism evidence="2 3">
    <name type="scientific">Pseudoroseomonas cervicalis ATCC 49957</name>
    <dbReference type="NCBI Taxonomy" id="525371"/>
    <lineage>
        <taxon>Bacteria</taxon>
        <taxon>Pseudomonadati</taxon>
        <taxon>Pseudomonadota</taxon>
        <taxon>Alphaproteobacteria</taxon>
        <taxon>Acetobacterales</taxon>
        <taxon>Roseomonadaceae</taxon>
        <taxon>Roseomonas</taxon>
    </lineage>
</organism>
<dbReference type="Gene3D" id="3.30.70.790">
    <property type="entry name" value="UreE, C-terminal domain"/>
    <property type="match status" value="1"/>
</dbReference>
<dbReference type="InterPro" id="IPR018551">
    <property type="entry name" value="DUF2007"/>
</dbReference>
<dbReference type="HOGENOM" id="CLU_171578_0_1_5"/>
<dbReference type="EMBL" id="ADVL01000662">
    <property type="protein sequence ID" value="EFH10465.1"/>
    <property type="molecule type" value="Genomic_DNA"/>
</dbReference>
<evidence type="ECO:0000313" key="2">
    <source>
        <dbReference type="EMBL" id="EFH10465.1"/>
    </source>
</evidence>
<gene>
    <name evidence="2" type="ORF">HMPREF0731_3324</name>
</gene>
<dbReference type="AlphaFoldDB" id="D5RQG2"/>
<dbReference type="OrthoDB" id="5297170at2"/>
<dbReference type="InterPro" id="IPR011322">
    <property type="entry name" value="N-reg_PII-like_a/b"/>
</dbReference>
<protein>
    <recommendedName>
        <fullName evidence="1">DUF2007 domain-containing protein</fullName>
    </recommendedName>
</protein>
<dbReference type="SUPFAM" id="SSF54913">
    <property type="entry name" value="GlnB-like"/>
    <property type="match status" value="1"/>
</dbReference>
<sequence>MRVVAESLDPVRLSFLAALLSDAGIPSLQLDTHVSALHGGIGAFPRRLAVLPEDHGRAVSVLRQAGFPPAEEAEA</sequence>
<dbReference type="RefSeq" id="WP_007002354.1">
    <property type="nucleotide sequence ID" value="NZ_GG770777.1"/>
</dbReference>
<comment type="caution">
    <text evidence="2">The sequence shown here is derived from an EMBL/GenBank/DDBJ whole genome shotgun (WGS) entry which is preliminary data.</text>
</comment>
<feature type="domain" description="DUF2007" evidence="1">
    <location>
        <begin position="1"/>
        <end position="65"/>
    </location>
</feature>
<evidence type="ECO:0000259" key="1">
    <source>
        <dbReference type="Pfam" id="PF09413"/>
    </source>
</evidence>
<proteinExistence type="predicted"/>
<reference evidence="2 3" key="1">
    <citation type="submission" date="2010-04" db="EMBL/GenBank/DDBJ databases">
        <authorList>
            <person name="Qin X."/>
            <person name="Bachman B."/>
            <person name="Battles P."/>
            <person name="Bell A."/>
            <person name="Bess C."/>
            <person name="Bickham C."/>
            <person name="Chaboub L."/>
            <person name="Chen D."/>
            <person name="Coyle M."/>
            <person name="Deiros D.R."/>
            <person name="Dinh H."/>
            <person name="Forbes L."/>
            <person name="Fowler G."/>
            <person name="Francisco L."/>
            <person name="Fu Q."/>
            <person name="Gubbala S."/>
            <person name="Hale W."/>
            <person name="Han Y."/>
            <person name="Hemphill L."/>
            <person name="Highlander S.K."/>
            <person name="Hirani K."/>
            <person name="Hogues M."/>
            <person name="Jackson L."/>
            <person name="Jakkamsetti A."/>
            <person name="Javaid M."/>
            <person name="Jiang H."/>
            <person name="Korchina V."/>
            <person name="Kovar C."/>
            <person name="Lara F."/>
            <person name="Lee S."/>
            <person name="Mata R."/>
            <person name="Mathew T."/>
            <person name="Moen C."/>
            <person name="Morales K."/>
            <person name="Munidasa M."/>
            <person name="Nazareth L."/>
            <person name="Ngo R."/>
            <person name="Nguyen L."/>
            <person name="Okwuonu G."/>
            <person name="Ongeri F."/>
            <person name="Patil S."/>
            <person name="Petrosino J."/>
            <person name="Pham C."/>
            <person name="Pham P."/>
            <person name="Pu L.-L."/>
            <person name="Puazo M."/>
            <person name="Raj R."/>
            <person name="Reid J."/>
            <person name="Rouhana J."/>
            <person name="Saada N."/>
            <person name="Shang Y."/>
            <person name="Simmons D."/>
            <person name="Thornton R."/>
            <person name="Warren J."/>
            <person name="Weissenberger G."/>
            <person name="Zhang J."/>
            <person name="Zhang L."/>
            <person name="Zhou C."/>
            <person name="Zhu D."/>
            <person name="Muzny D."/>
            <person name="Worley K."/>
            <person name="Gibbs R."/>
        </authorList>
    </citation>
    <scope>NUCLEOTIDE SEQUENCE [LARGE SCALE GENOMIC DNA]</scope>
    <source>
        <strain evidence="2 3">ATCC 49957</strain>
    </source>
</reference>
<dbReference type="Proteomes" id="UP000005324">
    <property type="component" value="Unassembled WGS sequence"/>
</dbReference>
<keyword evidence="3" id="KW-1185">Reference proteome</keyword>
<name>D5RQG2_9PROT</name>
<evidence type="ECO:0000313" key="3">
    <source>
        <dbReference type="Proteomes" id="UP000005324"/>
    </source>
</evidence>